<dbReference type="PANTHER" id="PTHR45867:SF3">
    <property type="entry name" value="ACID PHOSPHATASE TYPE 7"/>
    <property type="match status" value="1"/>
</dbReference>
<dbReference type="Gene3D" id="2.60.40.380">
    <property type="entry name" value="Purple acid phosphatase-like, N-terminal"/>
    <property type="match status" value="1"/>
</dbReference>
<keyword evidence="2" id="KW-0134">Cell wall</keyword>
<evidence type="ECO:0000259" key="11">
    <source>
        <dbReference type="Pfam" id="PF09992"/>
    </source>
</evidence>
<dbReference type="Pfam" id="PF07554">
    <property type="entry name" value="FIVAR"/>
    <property type="match status" value="2"/>
</dbReference>
<protein>
    <submittedName>
        <fullName evidence="13">Phosphodiester glycosidase family protein</fullName>
    </submittedName>
</protein>
<keyword evidence="7" id="KW-0812">Transmembrane</keyword>
<evidence type="ECO:0000256" key="5">
    <source>
        <dbReference type="ARBA" id="ARBA00023088"/>
    </source>
</evidence>
<dbReference type="GO" id="GO:0016798">
    <property type="term" value="F:hydrolase activity, acting on glycosyl bonds"/>
    <property type="evidence" value="ECO:0007669"/>
    <property type="project" value="UniProtKB-KW"/>
</dbReference>
<feature type="region of interest" description="Disordered" evidence="6">
    <location>
        <begin position="1569"/>
        <end position="1625"/>
    </location>
</feature>
<feature type="domain" description="Phosphodiester glycosidase" evidence="11">
    <location>
        <begin position="115"/>
        <end position="291"/>
    </location>
</feature>
<dbReference type="Gene3D" id="2.60.120.430">
    <property type="entry name" value="Galactose-binding lectin"/>
    <property type="match status" value="1"/>
</dbReference>
<organism evidence="13 14">
    <name type="scientific">Sporolactobacillus shoreicorticis</name>
    <dbReference type="NCBI Taxonomy" id="1923877"/>
    <lineage>
        <taxon>Bacteria</taxon>
        <taxon>Bacillati</taxon>
        <taxon>Bacillota</taxon>
        <taxon>Bacilli</taxon>
        <taxon>Bacillales</taxon>
        <taxon>Sporolactobacillaceae</taxon>
        <taxon>Sporolactobacillus</taxon>
    </lineage>
</organism>
<gene>
    <name evidence="13" type="ORF">ACFSUE_11040</name>
</gene>
<evidence type="ECO:0000256" key="4">
    <source>
        <dbReference type="ARBA" id="ARBA00022729"/>
    </source>
</evidence>
<keyword evidence="4 8" id="KW-0732">Signal</keyword>
<dbReference type="RefSeq" id="WP_253057716.1">
    <property type="nucleotide sequence ID" value="NZ_JAMXWM010000001.1"/>
</dbReference>
<keyword evidence="5" id="KW-0572">Peptidoglycan-anchor</keyword>
<dbReference type="InterPro" id="IPR018711">
    <property type="entry name" value="NAGPA"/>
</dbReference>
<dbReference type="Proteomes" id="UP001597399">
    <property type="component" value="Unassembled WGS sequence"/>
</dbReference>
<evidence type="ECO:0000313" key="14">
    <source>
        <dbReference type="Proteomes" id="UP001597399"/>
    </source>
</evidence>
<dbReference type="InterPro" id="IPR019931">
    <property type="entry name" value="LPXTG_anchor"/>
</dbReference>
<dbReference type="SUPFAM" id="SSF56300">
    <property type="entry name" value="Metallo-dependent phosphatases"/>
    <property type="match status" value="1"/>
</dbReference>
<feature type="domain" description="Calcineurin-like phosphoesterase" evidence="9">
    <location>
        <begin position="1096"/>
        <end position="1288"/>
    </location>
</feature>
<dbReference type="InterPro" id="IPR008963">
    <property type="entry name" value="Purple_acid_Pase-like_N"/>
</dbReference>
<dbReference type="Pfam" id="PF00149">
    <property type="entry name" value="Metallophos"/>
    <property type="match status" value="1"/>
</dbReference>
<keyword evidence="13" id="KW-0378">Hydrolase</keyword>
<feature type="chain" id="PRO_5047542048" evidence="8">
    <location>
        <begin position="30"/>
        <end position="1658"/>
    </location>
</feature>
<dbReference type="SUPFAM" id="SSF49363">
    <property type="entry name" value="Purple acid phosphatase, N-terminal domain"/>
    <property type="match status" value="1"/>
</dbReference>
<evidence type="ECO:0000256" key="7">
    <source>
        <dbReference type="SAM" id="Phobius"/>
    </source>
</evidence>
<dbReference type="InterPro" id="IPR029052">
    <property type="entry name" value="Metallo-depent_PP-like"/>
</dbReference>
<dbReference type="Pfam" id="PF09992">
    <property type="entry name" value="NAGPA"/>
    <property type="match status" value="1"/>
</dbReference>
<dbReference type="Pfam" id="PF16656">
    <property type="entry name" value="Pur_ac_phosph_N"/>
    <property type="match status" value="1"/>
</dbReference>
<feature type="domain" description="Purple acid phosphatase N-terminal" evidence="12">
    <location>
        <begin position="988"/>
        <end position="1089"/>
    </location>
</feature>
<dbReference type="EMBL" id="JBHUMQ010000026">
    <property type="protein sequence ID" value="MFD2694158.1"/>
    <property type="molecule type" value="Genomic_DNA"/>
</dbReference>
<evidence type="ECO:0000259" key="12">
    <source>
        <dbReference type="Pfam" id="PF16656"/>
    </source>
</evidence>
<evidence type="ECO:0000256" key="8">
    <source>
        <dbReference type="SAM" id="SignalP"/>
    </source>
</evidence>
<keyword evidence="14" id="KW-1185">Reference proteome</keyword>
<sequence>MKLCSKSIVSMTLATFLFTQFISNIPAHALEQTNVSSSVMKQIINETSTQLASGIEEKHITYKNAAGDRTELFTVNVDLSNKNTALYPGMPDDGHDYGMQSVREEANAAIKNGKNVVTGVNADFYNMATGEPQGNVVKNGIEIHQANGSDATFFGVLNDGTPIIGDQTKYNQIKANLKQALGAKNILVKDGKIGNTSPIGANIEPRTAVGIKGDNTVFFVVIDGRQAPYSNGISMSDLAQLMLDMGAIQAVNLDGGGSTTYISRTPGEDELSLKNRPSDGTERTVANSWLIISNASADHVFASAVISPADKTYSPNSTITFTAKGKDAAGYSAPLPADGLSWGLSDPTFGSIETTKGVFQSNGKEGKVTVTLSYNGKIIGSTDVEIAVPDELLFTQKALSLKFNTSNDLGLVARYEGREVILHDGDIKWSFDPNMGTIDNTDILHTGSKSASGDLIATLTGANLSATLSVTVGQLPTILYDFEAGLGDWSPSTAGRGEVSVLSLSDYPDGIIRFGDHSLRMDYDFTNATKNATLGAYAGPAKSKDIPGMPTGIGMWVHATSEAQGYWLRMYVYDKAGTNKPINLTTQTEGINWTGWKYVEAPIPANYEGPFKTFPKQMIRMMSLKSGQPGGGPMTKGSVYVDNVRAVYGANVDDLKSPIIDSINVDGKSYTNAQVNLTTAIHDDMSDAHATGINWDRNRIWVDGTEYTGAKDHYSYDKDGTFTLSGYQWADGVHHVHISIQDNFGNETGKDAYFTVNTGNGTKISLSPKERNASLGGIYSLKLSADDLSNVKGATATINFGKGFPVKDVTFAKSAAGSTYMYDQATGDLKLTIQNDGAPKQAGDLATIMVSVPSSTVEGAKISYSITEGNATFVNAQGNSFNASFSSNPGEVPVVAAYQIQIEPMVVGSDGIVQVQTQDGQPVSGVEVSMTSADGKTQSLGTTDTQGKLTSSLPTRSAQKFKLTAQKGENYSFAASGQSYNAQKTEMPSNILVGATQNPKTEKSVTWMTNPLQSEEQAIMQVAAKSEYDAKGNQAFQNFVGKRQLLTYSSDSSAVKLNSAKAIGLKPGTLYVFRVGDGKNWSDIRGFKTLTDSNQMTFNVFGDTQVTESSGLEDFDKILTRIENASVKSDFAIHVGDFTDDQTFFDEADMTAEMFNKHPVFDSLDMIHVLGNHEYQGDNGIKSASMLAMPNTNGPEINKTGTYSVDYGNMHIAVIGWTDNADMMKKEMDWLRKDMKATHQTWKIIATHQPAYNKNPADAQSTMFHNMLAPVCDELGIDLVFNGHDHSYGRTYPLVANKRASAGTVYIAAGHTGNKTYDIQPNDPSVFEVVQKDKNEVVYLTAQVNGNKMNLIAAHPDGSAVDDVTLTAHPADKTQLEAAVKSAKALNLNDYSITGQSDFTSALNNAQKVLDNADAVPKDVASVLDNLSRAQAALKKSADKTALETAIAKANKFDLSQYKEVSQDVFKTKLQEAIATYDNNALSVDDQKQVNIAIDELNQAMADLQLVDGFKNDETTDPSSKDTIADAEAAVRNAEQSRDQKTIEAAKKLVNALTEGADKTALTKRLQAIRVNSNNGQDTKNENESNDSGSSAGNVEHSNGSTDDSSAAENTSQKQDKDAGASSSLPKTGDVFNVWTVSLGVILILIAVGIVMRKKKTD</sequence>
<keyword evidence="7" id="KW-1133">Transmembrane helix</keyword>
<keyword evidence="7" id="KW-0472">Membrane</keyword>
<feature type="signal peptide" evidence="8">
    <location>
        <begin position="1"/>
        <end position="29"/>
    </location>
</feature>
<feature type="region of interest" description="Disordered" evidence="6">
    <location>
        <begin position="932"/>
        <end position="954"/>
    </location>
</feature>
<dbReference type="Gene3D" id="1.20.1270.70">
    <property type="entry name" value="Designed single chain three-helix bundle"/>
    <property type="match status" value="1"/>
</dbReference>
<feature type="transmembrane region" description="Helical" evidence="7">
    <location>
        <begin position="1632"/>
        <end position="1652"/>
    </location>
</feature>
<reference evidence="14" key="1">
    <citation type="journal article" date="2019" name="Int. J. Syst. Evol. Microbiol.">
        <title>The Global Catalogue of Microorganisms (GCM) 10K type strain sequencing project: providing services to taxonomists for standard genome sequencing and annotation.</title>
        <authorList>
            <consortium name="The Broad Institute Genomics Platform"/>
            <consortium name="The Broad Institute Genome Sequencing Center for Infectious Disease"/>
            <person name="Wu L."/>
            <person name="Ma J."/>
        </authorList>
    </citation>
    <scope>NUCLEOTIDE SEQUENCE [LARGE SCALE GENOMIC DNA]</scope>
    <source>
        <strain evidence="14">TISTR 2466</strain>
    </source>
</reference>
<dbReference type="InterPro" id="IPR004843">
    <property type="entry name" value="Calcineurin-like_PHP"/>
</dbReference>
<dbReference type="NCBIfam" id="TIGR01167">
    <property type="entry name" value="LPXTG_anchor"/>
    <property type="match status" value="1"/>
</dbReference>
<evidence type="ECO:0000256" key="1">
    <source>
        <dbReference type="ARBA" id="ARBA00004168"/>
    </source>
</evidence>
<dbReference type="Gene3D" id="1.20.1270.90">
    <property type="entry name" value="AF1782-like"/>
    <property type="match status" value="1"/>
</dbReference>
<dbReference type="InterPro" id="IPR015914">
    <property type="entry name" value="PAPs_N"/>
</dbReference>
<dbReference type="Pfam" id="PF00746">
    <property type="entry name" value="Gram_pos_anchor"/>
    <property type="match status" value="1"/>
</dbReference>
<name>A0ABW5S3L7_9BACL</name>
<keyword evidence="13" id="KW-0326">Glycosidase</keyword>
<dbReference type="PANTHER" id="PTHR45867">
    <property type="entry name" value="PURPLE ACID PHOSPHATASE"/>
    <property type="match status" value="1"/>
</dbReference>
<feature type="domain" description="Gram-positive cocci surface proteins LPxTG" evidence="10">
    <location>
        <begin position="1618"/>
        <end position="1658"/>
    </location>
</feature>
<comment type="caution">
    <text evidence="13">The sequence shown here is derived from an EMBL/GenBank/DDBJ whole genome shotgun (WGS) entry which is preliminary data.</text>
</comment>
<accession>A0ABW5S3L7</accession>
<evidence type="ECO:0000256" key="3">
    <source>
        <dbReference type="ARBA" id="ARBA00022525"/>
    </source>
</evidence>
<evidence type="ECO:0000256" key="6">
    <source>
        <dbReference type="SAM" id="MobiDB-lite"/>
    </source>
</evidence>
<evidence type="ECO:0000313" key="13">
    <source>
        <dbReference type="EMBL" id="MFD2694158.1"/>
    </source>
</evidence>
<comment type="subcellular location">
    <subcellularLocation>
        <location evidence="1">Secreted</location>
        <location evidence="1">Cell wall</location>
        <topology evidence="1">Peptidoglycan-anchor</topology>
    </subcellularLocation>
</comment>
<proteinExistence type="predicted"/>
<keyword evidence="3" id="KW-0964">Secreted</keyword>
<evidence type="ECO:0000259" key="9">
    <source>
        <dbReference type="Pfam" id="PF00149"/>
    </source>
</evidence>
<dbReference type="Gene3D" id="3.60.21.10">
    <property type="match status" value="1"/>
</dbReference>
<evidence type="ECO:0000256" key="2">
    <source>
        <dbReference type="ARBA" id="ARBA00022512"/>
    </source>
</evidence>
<feature type="compositionally biased region" description="Polar residues" evidence="6">
    <location>
        <begin position="1586"/>
        <end position="1613"/>
    </location>
</feature>
<evidence type="ECO:0000259" key="10">
    <source>
        <dbReference type="Pfam" id="PF00746"/>
    </source>
</evidence>